<organism evidence="1 2">
    <name type="scientific">Armillaria solidipes</name>
    <dbReference type="NCBI Taxonomy" id="1076256"/>
    <lineage>
        <taxon>Eukaryota</taxon>
        <taxon>Fungi</taxon>
        <taxon>Dikarya</taxon>
        <taxon>Basidiomycota</taxon>
        <taxon>Agaricomycotina</taxon>
        <taxon>Agaricomycetes</taxon>
        <taxon>Agaricomycetidae</taxon>
        <taxon>Agaricales</taxon>
        <taxon>Marasmiineae</taxon>
        <taxon>Physalacriaceae</taxon>
        <taxon>Armillaria</taxon>
    </lineage>
</organism>
<evidence type="ECO:0000313" key="1">
    <source>
        <dbReference type="EMBL" id="PBK59878.1"/>
    </source>
</evidence>
<evidence type="ECO:0008006" key="3">
    <source>
        <dbReference type="Google" id="ProtNLM"/>
    </source>
</evidence>
<keyword evidence="2" id="KW-1185">Reference proteome</keyword>
<evidence type="ECO:0000313" key="2">
    <source>
        <dbReference type="Proteomes" id="UP000218334"/>
    </source>
</evidence>
<dbReference type="Proteomes" id="UP000218334">
    <property type="component" value="Unassembled WGS sequence"/>
</dbReference>
<dbReference type="AlphaFoldDB" id="A0A2H3B1K0"/>
<proteinExistence type="predicted"/>
<dbReference type="EMBL" id="KZ293495">
    <property type="protein sequence ID" value="PBK59878.1"/>
    <property type="molecule type" value="Genomic_DNA"/>
</dbReference>
<reference evidence="2" key="1">
    <citation type="journal article" date="2017" name="Nat. Ecol. Evol.">
        <title>Genome expansion and lineage-specific genetic innovations in the forest pathogenic fungi Armillaria.</title>
        <authorList>
            <person name="Sipos G."/>
            <person name="Prasanna A.N."/>
            <person name="Walter M.C."/>
            <person name="O'Connor E."/>
            <person name="Balint B."/>
            <person name="Krizsan K."/>
            <person name="Kiss B."/>
            <person name="Hess J."/>
            <person name="Varga T."/>
            <person name="Slot J."/>
            <person name="Riley R."/>
            <person name="Boka B."/>
            <person name="Rigling D."/>
            <person name="Barry K."/>
            <person name="Lee J."/>
            <person name="Mihaltcheva S."/>
            <person name="LaButti K."/>
            <person name="Lipzen A."/>
            <person name="Waldron R."/>
            <person name="Moloney N.M."/>
            <person name="Sperisen C."/>
            <person name="Kredics L."/>
            <person name="Vagvoelgyi C."/>
            <person name="Patrignani A."/>
            <person name="Fitzpatrick D."/>
            <person name="Nagy I."/>
            <person name="Doyle S."/>
            <person name="Anderson J.B."/>
            <person name="Grigoriev I.V."/>
            <person name="Gueldener U."/>
            <person name="Muensterkoetter M."/>
            <person name="Nagy L.G."/>
        </authorList>
    </citation>
    <scope>NUCLEOTIDE SEQUENCE [LARGE SCALE GENOMIC DNA]</scope>
    <source>
        <strain evidence="2">28-4</strain>
    </source>
</reference>
<accession>A0A2H3B1K0</accession>
<protein>
    <recommendedName>
        <fullName evidence="3">C2H2-type domain-containing protein</fullName>
    </recommendedName>
</protein>
<sequence length="193" mass="21591">MPFQSDHSNATSRAYSIAQGWHASNGGGGAVTSASSSPSGVRDAFTFVKPKAVPVGYRVAKLLSVLPDDWATTLTLDASYRFCYERKPTKDFRLQCPLPPCAKAIYGYEIRKHLKVNHPGFSQDGKYRKVSCPECTTDEMEVGSYVDHVLRTHCGVSTRRCAYCGTEFKFTPEDDMTRHYIDSCRGLTPYRRQ</sequence>
<gene>
    <name evidence="1" type="ORF">ARMSODRAFT_1027015</name>
</gene>
<name>A0A2H3B1K0_9AGAR</name>